<reference evidence="1" key="1">
    <citation type="submission" date="2022-07" db="EMBL/GenBank/DDBJ databases">
        <title>Taxonomy of Novel Oxalotrophic and Methylotrophic Bacteria.</title>
        <authorList>
            <person name="Sahin N."/>
            <person name="Tani A."/>
        </authorList>
    </citation>
    <scope>NUCLEOTIDE SEQUENCE</scope>
    <source>
        <strain evidence="1">AM327</strain>
    </source>
</reference>
<sequence length="126" mass="14557">MKYLALLTFIVVSIIGCGQPERNCKDFRTGEFKYEVELDGERLTGKFTRYQEIQVEIYSDHKVDSSTINWVNDCEFIAKNLHPKSMADKKPLLFKILTTDSDSYTFEFSYVGDVTNRHKGIATKID</sequence>
<comment type="caution">
    <text evidence="1">The sequence shown here is derived from an EMBL/GenBank/DDBJ whole genome shotgun (WGS) entry which is preliminary data.</text>
</comment>
<accession>A0A9W6B3N9</accession>
<name>A0A9W6B3N9_9FLAO</name>
<dbReference type="AlphaFoldDB" id="A0A9W6B3N9"/>
<protein>
    <recommendedName>
        <fullName evidence="3">DNA topoisomerase IV</fullName>
    </recommendedName>
</protein>
<dbReference type="RefSeq" id="WP_281753039.1">
    <property type="nucleotide sequence ID" value="NZ_BRVP01000005.1"/>
</dbReference>
<organism evidence="1 2">
    <name type="scientific">Neptunitalea chrysea</name>
    <dbReference type="NCBI Taxonomy" id="1647581"/>
    <lineage>
        <taxon>Bacteria</taxon>
        <taxon>Pseudomonadati</taxon>
        <taxon>Bacteroidota</taxon>
        <taxon>Flavobacteriia</taxon>
        <taxon>Flavobacteriales</taxon>
        <taxon>Flavobacteriaceae</taxon>
        <taxon>Neptunitalea</taxon>
    </lineage>
</organism>
<proteinExistence type="predicted"/>
<dbReference type="EMBL" id="BRVP01000005">
    <property type="protein sequence ID" value="GLB51993.1"/>
    <property type="molecule type" value="Genomic_DNA"/>
</dbReference>
<dbReference type="PROSITE" id="PS51257">
    <property type="entry name" value="PROKAR_LIPOPROTEIN"/>
    <property type="match status" value="1"/>
</dbReference>
<gene>
    <name evidence="1" type="ORF">NBRC110019_10320</name>
</gene>
<evidence type="ECO:0000313" key="2">
    <source>
        <dbReference type="Proteomes" id="UP001143545"/>
    </source>
</evidence>
<keyword evidence="2" id="KW-1185">Reference proteome</keyword>
<evidence type="ECO:0000313" key="1">
    <source>
        <dbReference type="EMBL" id="GLB51993.1"/>
    </source>
</evidence>
<evidence type="ECO:0008006" key="3">
    <source>
        <dbReference type="Google" id="ProtNLM"/>
    </source>
</evidence>
<dbReference type="Proteomes" id="UP001143545">
    <property type="component" value="Unassembled WGS sequence"/>
</dbReference>